<sequence>MDEIRHAIRHGRDLATRGAYERARETWKAAQRSAYLAQDRAALFVLSVNIGEACVRLATQSSDSRNDRTRQQVTEAKANLEYALQLVTECGFERGVEQNGTLSRGVRRAETLQDEVAKLLDSVMQVVEEGPIVRDDETEVGCATCGERGGKRDKMVLDERDSCYYCRECYDEYYATTAIGAGGHQIGDESSVGEARKVADKEKCDGCYGDEEGDVVVDTVASQSRRTVDSVVRHEKKDERITEVDGETTDRVVVDRIRYDRVDLGSLADFLAGRNEVGDNAEKLRSSKPIGGMDDTTVSVAAALADDCHVQVCSKKPSATSDKLREMPRETCLATSEEVASCTEDTELVDEDPADQSQEERRKYSVVQLLELRKVSPCGCPESLLESPVRDDGSVCNRSHSRAGSSRKASSTKSSSRSAACSRPNGTVISDFAPAKTSENPEATLLSSPLPSLALCDTLREVFQHTQQTDIAASCHNMMIASGASNTLSCNLSSIMPITAVVSDNNSALHDCAGREQQQQQSTV</sequence>
<dbReference type="AlphaFoldDB" id="A0AAV1US60"/>
<evidence type="ECO:0000313" key="3">
    <source>
        <dbReference type="Proteomes" id="UP001162060"/>
    </source>
</evidence>
<evidence type="ECO:0000313" key="2">
    <source>
        <dbReference type="EMBL" id="CAK7936088.1"/>
    </source>
</evidence>
<dbReference type="EMBL" id="CAKLBY020000223">
    <property type="protein sequence ID" value="CAK7936088.1"/>
    <property type="molecule type" value="Genomic_DNA"/>
</dbReference>
<comment type="caution">
    <text evidence="2">The sequence shown here is derived from an EMBL/GenBank/DDBJ whole genome shotgun (WGS) entry which is preliminary data.</text>
</comment>
<gene>
    <name evidence="2" type="ORF">PM001_LOCUS21238</name>
</gene>
<proteinExistence type="predicted"/>
<reference evidence="2" key="1">
    <citation type="submission" date="2024-01" db="EMBL/GenBank/DDBJ databases">
        <authorList>
            <person name="Webb A."/>
        </authorList>
    </citation>
    <scope>NUCLEOTIDE SEQUENCE</scope>
    <source>
        <strain evidence="2">Pm1</strain>
    </source>
</reference>
<feature type="region of interest" description="Disordered" evidence="1">
    <location>
        <begin position="387"/>
        <end position="425"/>
    </location>
</feature>
<organism evidence="2 3">
    <name type="scientific">Peronospora matthiolae</name>
    <dbReference type="NCBI Taxonomy" id="2874970"/>
    <lineage>
        <taxon>Eukaryota</taxon>
        <taxon>Sar</taxon>
        <taxon>Stramenopiles</taxon>
        <taxon>Oomycota</taxon>
        <taxon>Peronosporomycetes</taxon>
        <taxon>Peronosporales</taxon>
        <taxon>Peronosporaceae</taxon>
        <taxon>Peronospora</taxon>
    </lineage>
</organism>
<evidence type="ECO:0000256" key="1">
    <source>
        <dbReference type="SAM" id="MobiDB-lite"/>
    </source>
</evidence>
<accession>A0AAV1US60</accession>
<name>A0AAV1US60_9STRA</name>
<feature type="compositionally biased region" description="Low complexity" evidence="1">
    <location>
        <begin position="402"/>
        <end position="423"/>
    </location>
</feature>
<protein>
    <submittedName>
        <fullName evidence="2">Uncharacterized protein</fullName>
    </submittedName>
</protein>
<dbReference type="Proteomes" id="UP001162060">
    <property type="component" value="Unassembled WGS sequence"/>
</dbReference>